<comment type="catalytic activity">
    <reaction evidence="25">
        <text>N-(5Z,8Z,11Z,14Z-eicosatetraenoyl)-L-serine + H2O = (5Z,8Z,11Z,14Z)-eicosatetraenoate + L-serine</text>
        <dbReference type="Rhea" id="RHEA:64116"/>
        <dbReference type="ChEBI" id="CHEBI:15377"/>
        <dbReference type="ChEBI" id="CHEBI:32395"/>
        <dbReference type="ChEBI" id="CHEBI:33384"/>
        <dbReference type="ChEBI" id="CHEBI:149697"/>
    </reaction>
    <physiologicalReaction direction="left-to-right" evidence="25">
        <dbReference type="Rhea" id="RHEA:64117"/>
    </physiologicalReaction>
    <physiologicalReaction direction="right-to-left" evidence="25">
        <dbReference type="Rhea" id="RHEA:64118"/>
    </physiologicalReaction>
</comment>
<comment type="catalytic activity">
    <reaction evidence="13">
        <text>(5Z,8Z,11Z,14Z)-eicosatetraenoate + L-phenylalanine = N-(5Z,8Z,11Z,14Z-eicosatetraenoyl)-L-phenylalanine + H2O</text>
        <dbReference type="Rhea" id="RHEA:51312"/>
        <dbReference type="ChEBI" id="CHEBI:15377"/>
        <dbReference type="ChEBI" id="CHEBI:32395"/>
        <dbReference type="ChEBI" id="CHEBI:58095"/>
        <dbReference type="ChEBI" id="CHEBI:134022"/>
    </reaction>
    <physiologicalReaction direction="left-to-right" evidence="13">
        <dbReference type="Rhea" id="RHEA:51313"/>
    </physiologicalReaction>
    <physiologicalReaction direction="right-to-left" evidence="13">
        <dbReference type="Rhea" id="RHEA:51314"/>
    </physiologicalReaction>
</comment>
<comment type="catalytic activity">
    <reaction evidence="26">
        <text>N-(9Z-octadecenoyl)-L-lysine + H2O = L-lysine + (9Z)-octadecenoate</text>
        <dbReference type="Rhea" id="RHEA:64192"/>
        <dbReference type="ChEBI" id="CHEBI:15377"/>
        <dbReference type="ChEBI" id="CHEBI:30823"/>
        <dbReference type="ChEBI" id="CHEBI:32551"/>
        <dbReference type="ChEBI" id="CHEBI:149731"/>
    </reaction>
    <physiologicalReaction direction="left-to-right" evidence="26">
        <dbReference type="Rhea" id="RHEA:64193"/>
    </physiologicalReaction>
</comment>
<dbReference type="Proteomes" id="UP000678499">
    <property type="component" value="Unassembled WGS sequence"/>
</dbReference>
<comment type="catalytic activity">
    <reaction evidence="14">
        <text>N-hexadecanoyl-L-phenylalanine + H2O = hexadecanoate + L-phenylalanine</text>
        <dbReference type="Rhea" id="RHEA:64124"/>
        <dbReference type="ChEBI" id="CHEBI:7896"/>
        <dbReference type="ChEBI" id="CHEBI:15377"/>
        <dbReference type="ChEBI" id="CHEBI:58095"/>
        <dbReference type="ChEBI" id="CHEBI:149699"/>
    </reaction>
    <physiologicalReaction direction="left-to-right" evidence="14">
        <dbReference type="Rhea" id="RHEA:64125"/>
    </physiologicalReaction>
</comment>
<comment type="catalytic activity">
    <reaction evidence="15">
        <text>N-(9Z-octadecenoyl)-L-methionine + H2O = (9Z)-octadecenoate + L-methionine</text>
        <dbReference type="Rhea" id="RHEA:64144"/>
        <dbReference type="ChEBI" id="CHEBI:15377"/>
        <dbReference type="ChEBI" id="CHEBI:30823"/>
        <dbReference type="ChEBI" id="CHEBI:57844"/>
        <dbReference type="ChEBI" id="CHEBI:149732"/>
    </reaction>
    <physiologicalReaction direction="left-to-right" evidence="15">
        <dbReference type="Rhea" id="RHEA:64145"/>
    </physiologicalReaction>
</comment>
<evidence type="ECO:0000256" key="27">
    <source>
        <dbReference type="SAM" id="Phobius"/>
    </source>
</evidence>
<dbReference type="InterPro" id="IPR002048">
    <property type="entry name" value="EF_hand_dom"/>
</dbReference>
<evidence type="ECO:0000256" key="17">
    <source>
        <dbReference type="ARBA" id="ARBA00048402"/>
    </source>
</evidence>
<dbReference type="Pfam" id="PF07687">
    <property type="entry name" value="M20_dimer"/>
    <property type="match status" value="1"/>
</dbReference>
<evidence type="ECO:0000256" key="1">
    <source>
        <dbReference type="ARBA" id="ARBA00004872"/>
    </source>
</evidence>
<keyword evidence="30" id="KW-1185">Reference proteome</keyword>
<comment type="catalytic activity">
    <reaction evidence="22">
        <text>N-(9Z-octadecenoyl)-L-leucine + H2O = L-leucine + (9Z)-octadecenoate</text>
        <dbReference type="Rhea" id="RHEA:51360"/>
        <dbReference type="ChEBI" id="CHEBI:15377"/>
        <dbReference type="ChEBI" id="CHEBI:30823"/>
        <dbReference type="ChEBI" id="CHEBI:57427"/>
        <dbReference type="ChEBI" id="CHEBI:134035"/>
    </reaction>
    <physiologicalReaction direction="left-to-right" evidence="22">
        <dbReference type="Rhea" id="RHEA:51361"/>
    </physiologicalReaction>
    <physiologicalReaction direction="right-to-left" evidence="22">
        <dbReference type="Rhea" id="RHEA:51362"/>
    </physiologicalReaction>
</comment>
<dbReference type="GO" id="GO:0043605">
    <property type="term" value="P:amide catabolic process"/>
    <property type="evidence" value="ECO:0007669"/>
    <property type="project" value="TreeGrafter"/>
</dbReference>
<evidence type="ECO:0000256" key="19">
    <source>
        <dbReference type="ARBA" id="ARBA00048597"/>
    </source>
</evidence>
<dbReference type="Pfam" id="PF13499">
    <property type="entry name" value="EF-hand_7"/>
    <property type="match status" value="1"/>
</dbReference>
<dbReference type="OrthoDB" id="3064516at2759"/>
<comment type="catalytic activity">
    <reaction evidence="23">
        <text>an N-acyl-aromatic L-alpha-amino acid + H2O = an aromatic L-alpha-amino acid + a carboxylate</text>
        <dbReference type="Rhea" id="RHEA:54184"/>
        <dbReference type="ChEBI" id="CHEBI:15377"/>
        <dbReference type="ChEBI" id="CHEBI:29067"/>
        <dbReference type="ChEBI" id="CHEBI:84824"/>
        <dbReference type="ChEBI" id="CHEBI:138093"/>
        <dbReference type="EC" id="3.5.1.114"/>
    </reaction>
    <physiologicalReaction direction="left-to-right" evidence="23">
        <dbReference type="Rhea" id="RHEA:54185"/>
    </physiologicalReaction>
    <physiologicalReaction direction="right-to-left" evidence="23">
        <dbReference type="Rhea" id="RHEA:54186"/>
    </physiologicalReaction>
</comment>
<comment type="catalytic activity">
    <reaction evidence="24">
        <text>L-phenylalanine + (9Z)-octadecenoate = N-(9Z-octadecenoyl)-L-phenylalanine + H2O</text>
        <dbReference type="Rhea" id="RHEA:51300"/>
        <dbReference type="ChEBI" id="CHEBI:15377"/>
        <dbReference type="ChEBI" id="CHEBI:30823"/>
        <dbReference type="ChEBI" id="CHEBI:58095"/>
        <dbReference type="ChEBI" id="CHEBI:134020"/>
    </reaction>
    <physiologicalReaction direction="left-to-right" evidence="24">
        <dbReference type="Rhea" id="RHEA:51301"/>
    </physiologicalReaction>
    <physiologicalReaction direction="right-to-left" evidence="24">
        <dbReference type="Rhea" id="RHEA:51302"/>
    </physiologicalReaction>
</comment>
<dbReference type="InterPro" id="IPR011992">
    <property type="entry name" value="EF-hand-dom_pair"/>
</dbReference>
<dbReference type="InterPro" id="IPR036264">
    <property type="entry name" value="Bact_exopeptidase_dim_dom"/>
</dbReference>
<dbReference type="GO" id="GO:0006508">
    <property type="term" value="P:proteolysis"/>
    <property type="evidence" value="ECO:0007669"/>
    <property type="project" value="UniProtKB-KW"/>
</dbReference>
<comment type="catalytic activity">
    <reaction evidence="17">
        <text>N-(5Z,8Z,11Z,14Z)-eicosatetraenoyl-glycine + H2O = (5Z,8Z,11Z,14Z)-eicosatetraenoate + glycine</text>
        <dbReference type="Rhea" id="RHEA:64108"/>
        <dbReference type="ChEBI" id="CHEBI:15377"/>
        <dbReference type="ChEBI" id="CHEBI:32395"/>
        <dbReference type="ChEBI" id="CHEBI:57305"/>
        <dbReference type="ChEBI" id="CHEBI:59002"/>
    </reaction>
    <physiologicalReaction direction="left-to-right" evidence="17">
        <dbReference type="Rhea" id="RHEA:64109"/>
    </physiologicalReaction>
    <physiologicalReaction direction="right-to-left" evidence="17">
        <dbReference type="Rhea" id="RHEA:64110"/>
    </physiologicalReaction>
</comment>
<dbReference type="GO" id="GO:0005509">
    <property type="term" value="F:calcium ion binding"/>
    <property type="evidence" value="ECO:0007669"/>
    <property type="project" value="InterPro"/>
</dbReference>
<sequence>MEEISSKRKCCTRRVKIVISVLLGVPFVSLLILVAVCLGNAFNAQKPNWLPITDEEDIHLLPNDEQSRNERITRFQGGLRFPTISTSAEEEAKTDDLERLISYIIQSFPKVHGASERIQFWRLGSESPGYSLLYKIKGDDTRLPPYLLMAHMDVVPVEESLWDFDPFGAVIDDGFIYARGTIDDKNNVFAILEALEYVLIQERRIERTFYVAFGHDEEVGGGKGNKIVSEFLRQDCEVTQLDFILDEGLFIIEKLLPGVSGPVALIGVTEKGSATVDLIVDGMDAGHSSNPPRESTIDILASGITRLRSRPHPLSFDSSSPEYQMLEILAPYPVSSKSSFMFKTVYSNMWLFSGIVASQMSEKRVTDAALRTTTAFTLINGGIKVNVMPSTASATVNHRVHYRQSIEDVVDHDRQAIQDNRIKVVLRNGSYPAHPVSPYGANSGPYRMIAKSILQIYPDVPIGPATLIANTDTRWYLDFTKNIYRFSAIKMDENETSRFHGHNERISVENYLNLINFYYRLMKNCDVDPARKSRFTLQQLIFGESLSYLEKDSVAEEMKIIELKTNAKFKFTPLLSHRDRPDIMICSISSDLSESSVNLAKEELRLLLECRCSEIESSDLRQVEFTMNADDYHYLTHNCEELLYPEVKNYYKMFVIVPPKEFIQGVSQFSVKGDKESKLRFAFRIYDLDNDGYISNIELYTVLKMMVGNNLKEAQLQQIVDKTILFHDKDVDGKISFEEFCAIVGNMDVHTKMVVDV</sequence>
<evidence type="ECO:0000256" key="23">
    <source>
        <dbReference type="ARBA" id="ARBA00048840"/>
    </source>
</evidence>
<evidence type="ECO:0000256" key="8">
    <source>
        <dbReference type="ARBA" id="ARBA00046147"/>
    </source>
</evidence>
<name>A0A7R9BE87_9CRUS</name>
<protein>
    <recommendedName>
        <fullName evidence="28">EF-hand domain-containing protein</fullName>
    </recommendedName>
</protein>
<evidence type="ECO:0000256" key="26">
    <source>
        <dbReference type="ARBA" id="ARBA00049457"/>
    </source>
</evidence>
<feature type="transmembrane region" description="Helical" evidence="27">
    <location>
        <begin position="21"/>
        <end position="42"/>
    </location>
</feature>
<dbReference type="InterPro" id="IPR002933">
    <property type="entry name" value="Peptidase_M20"/>
</dbReference>
<dbReference type="InterPro" id="IPR047177">
    <property type="entry name" value="Pept_M20A"/>
</dbReference>
<dbReference type="SMART" id="SM00054">
    <property type="entry name" value="EFh"/>
    <property type="match status" value="2"/>
</dbReference>
<keyword evidence="7" id="KW-0106">Calcium</keyword>
<comment type="catalytic activity">
    <reaction evidence="12">
        <text>N-(9Z-octadecenoyl)-L-tyrosine + H2O = L-tyrosine + (9Z)-octadecenoate</text>
        <dbReference type="Rhea" id="RHEA:64184"/>
        <dbReference type="ChEBI" id="CHEBI:15377"/>
        <dbReference type="ChEBI" id="CHEBI:30823"/>
        <dbReference type="ChEBI" id="CHEBI:58315"/>
        <dbReference type="ChEBI" id="CHEBI:149734"/>
    </reaction>
    <physiologicalReaction direction="left-to-right" evidence="12">
        <dbReference type="Rhea" id="RHEA:64185"/>
    </physiologicalReaction>
</comment>
<comment type="catalytic activity">
    <reaction evidence="18">
        <text>an N-acyl-L-amino acid + H2O = an L-alpha-amino acid + a carboxylate</text>
        <dbReference type="Rhea" id="RHEA:15565"/>
        <dbReference type="ChEBI" id="CHEBI:15377"/>
        <dbReference type="ChEBI" id="CHEBI:29067"/>
        <dbReference type="ChEBI" id="CHEBI:59869"/>
        <dbReference type="ChEBI" id="CHEBI:59874"/>
        <dbReference type="EC" id="3.5.1.14"/>
    </reaction>
    <physiologicalReaction direction="left-to-right" evidence="18">
        <dbReference type="Rhea" id="RHEA:15566"/>
    </physiologicalReaction>
    <physiologicalReaction direction="right-to-left" evidence="18">
        <dbReference type="Rhea" id="RHEA:15567"/>
    </physiologicalReaction>
</comment>
<keyword evidence="4" id="KW-0479">Metal-binding</keyword>
<feature type="domain" description="EF-hand" evidence="28">
    <location>
        <begin position="715"/>
        <end position="750"/>
    </location>
</feature>
<dbReference type="Gene3D" id="3.40.630.10">
    <property type="entry name" value="Zn peptidases"/>
    <property type="match status" value="1"/>
</dbReference>
<keyword evidence="27" id="KW-0472">Membrane</keyword>
<evidence type="ECO:0000256" key="18">
    <source>
        <dbReference type="ARBA" id="ARBA00048579"/>
    </source>
</evidence>
<dbReference type="PANTHER" id="PTHR45962:SF1">
    <property type="entry name" value="N-FATTY-ACYL-AMINO ACID SYNTHASE_HYDROLASE PM20D1"/>
    <property type="match status" value="1"/>
</dbReference>
<dbReference type="PROSITE" id="PS00018">
    <property type="entry name" value="EF_HAND_1"/>
    <property type="match status" value="1"/>
</dbReference>
<evidence type="ECO:0000256" key="22">
    <source>
        <dbReference type="ARBA" id="ARBA00048827"/>
    </source>
</evidence>
<gene>
    <name evidence="29" type="ORF">NMOB1V02_LOCUS611</name>
</gene>
<dbReference type="InterPro" id="IPR011650">
    <property type="entry name" value="Peptidase_M20_dimer"/>
</dbReference>
<dbReference type="SUPFAM" id="SSF55031">
    <property type="entry name" value="Bacterial exopeptidase dimerisation domain"/>
    <property type="match status" value="1"/>
</dbReference>
<comment type="catalytic activity">
    <reaction evidence="9">
        <text>(9Z)-octadecenoate + glycine = N-(9Z-octadecenoyl)glycine + H2O</text>
        <dbReference type="Rhea" id="RHEA:51316"/>
        <dbReference type="ChEBI" id="CHEBI:15377"/>
        <dbReference type="ChEBI" id="CHEBI:30823"/>
        <dbReference type="ChEBI" id="CHEBI:57305"/>
        <dbReference type="ChEBI" id="CHEBI:133992"/>
    </reaction>
    <physiologicalReaction direction="right-to-left" evidence="9">
        <dbReference type="Rhea" id="RHEA:51318"/>
    </physiologicalReaction>
</comment>
<comment type="catalytic activity">
    <reaction evidence="20">
        <text>N-(9Z-octadecenoyl)-L-glutamine + H2O = L-glutamine + (9Z)-octadecenoate</text>
        <dbReference type="Rhea" id="RHEA:51356"/>
        <dbReference type="ChEBI" id="CHEBI:15377"/>
        <dbReference type="ChEBI" id="CHEBI:30823"/>
        <dbReference type="ChEBI" id="CHEBI:58359"/>
        <dbReference type="ChEBI" id="CHEBI:134033"/>
    </reaction>
    <physiologicalReaction direction="left-to-right" evidence="20">
        <dbReference type="Rhea" id="RHEA:51357"/>
    </physiologicalReaction>
</comment>
<evidence type="ECO:0000313" key="30">
    <source>
        <dbReference type="Proteomes" id="UP000678499"/>
    </source>
</evidence>
<evidence type="ECO:0000259" key="28">
    <source>
        <dbReference type="PROSITE" id="PS50222"/>
    </source>
</evidence>
<evidence type="ECO:0000256" key="21">
    <source>
        <dbReference type="ARBA" id="ARBA00048822"/>
    </source>
</evidence>
<evidence type="ECO:0000256" key="13">
    <source>
        <dbReference type="ARBA" id="ARBA00047874"/>
    </source>
</evidence>
<dbReference type="GO" id="GO:0006520">
    <property type="term" value="P:amino acid metabolic process"/>
    <property type="evidence" value="ECO:0007669"/>
    <property type="project" value="TreeGrafter"/>
</dbReference>
<dbReference type="GO" id="GO:0008233">
    <property type="term" value="F:peptidase activity"/>
    <property type="evidence" value="ECO:0007669"/>
    <property type="project" value="UniProtKB-KW"/>
</dbReference>
<dbReference type="CDD" id="cd00051">
    <property type="entry name" value="EFh"/>
    <property type="match status" value="1"/>
</dbReference>
<evidence type="ECO:0000256" key="9">
    <source>
        <dbReference type="ARBA" id="ARBA00047450"/>
    </source>
</evidence>
<dbReference type="Gene3D" id="1.10.238.10">
    <property type="entry name" value="EF-hand"/>
    <property type="match status" value="1"/>
</dbReference>
<evidence type="ECO:0000256" key="20">
    <source>
        <dbReference type="ARBA" id="ARBA00048729"/>
    </source>
</evidence>
<comment type="catalytic activity">
    <reaction evidence="19">
        <text>N-(9Z-octadecenoyl)-L-serine + H2O = L-serine + (9Z)-octadecenoate</text>
        <dbReference type="Rhea" id="RHEA:51352"/>
        <dbReference type="ChEBI" id="CHEBI:15377"/>
        <dbReference type="ChEBI" id="CHEBI:30823"/>
        <dbReference type="ChEBI" id="CHEBI:33384"/>
        <dbReference type="ChEBI" id="CHEBI:134031"/>
    </reaction>
    <physiologicalReaction direction="left-to-right" evidence="19">
        <dbReference type="Rhea" id="RHEA:51353"/>
    </physiologicalReaction>
</comment>
<evidence type="ECO:0000256" key="15">
    <source>
        <dbReference type="ARBA" id="ARBA00048145"/>
    </source>
</evidence>
<keyword evidence="27" id="KW-1133">Transmembrane helix</keyword>
<evidence type="ECO:0000313" key="29">
    <source>
        <dbReference type="EMBL" id="CAD7272689.1"/>
    </source>
</evidence>
<comment type="similarity">
    <text evidence="2">Belongs to the peptidase M20A family.</text>
</comment>
<comment type="catalytic activity">
    <reaction evidence="16">
        <text>N-(9Z-octadecenoyl)-L-asparagine + H2O = L-asparagine + (9Z)-octadecenoate</text>
        <dbReference type="Rhea" id="RHEA:64136"/>
        <dbReference type="ChEBI" id="CHEBI:15377"/>
        <dbReference type="ChEBI" id="CHEBI:30823"/>
        <dbReference type="ChEBI" id="CHEBI:58048"/>
        <dbReference type="ChEBI" id="CHEBI:149730"/>
    </reaction>
    <physiologicalReaction direction="left-to-right" evidence="16">
        <dbReference type="Rhea" id="RHEA:64137"/>
    </physiologicalReaction>
</comment>
<comment type="catalytic activity">
    <reaction evidence="21">
        <text>N-(9Z-octadecenoyl)-L-tryptophan + H2O = L-tryptophan + (9Z)-octadecenoate</text>
        <dbReference type="Rhea" id="RHEA:64176"/>
        <dbReference type="ChEBI" id="CHEBI:15377"/>
        <dbReference type="ChEBI" id="CHEBI:30823"/>
        <dbReference type="ChEBI" id="CHEBI:57912"/>
        <dbReference type="ChEBI" id="CHEBI:149733"/>
    </reaction>
    <physiologicalReaction direction="left-to-right" evidence="21">
        <dbReference type="Rhea" id="RHEA:64177"/>
    </physiologicalReaction>
</comment>
<evidence type="ECO:0000256" key="5">
    <source>
        <dbReference type="ARBA" id="ARBA00022801"/>
    </source>
</evidence>
<dbReference type="SUPFAM" id="SSF47473">
    <property type="entry name" value="EF-hand"/>
    <property type="match status" value="1"/>
</dbReference>
<dbReference type="EMBL" id="CAJPEX010000053">
    <property type="protein sequence ID" value="CAG0912841.1"/>
    <property type="molecule type" value="Genomic_DNA"/>
</dbReference>
<dbReference type="GO" id="GO:0043604">
    <property type="term" value="P:amide biosynthetic process"/>
    <property type="evidence" value="ECO:0007669"/>
    <property type="project" value="TreeGrafter"/>
</dbReference>
<dbReference type="FunFam" id="1.10.150.900:FF:000003">
    <property type="entry name" value="N-fatty-acyl-amino acid synthase/hydrolase PM20D1"/>
    <property type="match status" value="1"/>
</dbReference>
<evidence type="ECO:0000256" key="3">
    <source>
        <dbReference type="ARBA" id="ARBA00022670"/>
    </source>
</evidence>
<organism evidence="29">
    <name type="scientific">Notodromas monacha</name>
    <dbReference type="NCBI Taxonomy" id="399045"/>
    <lineage>
        <taxon>Eukaryota</taxon>
        <taxon>Metazoa</taxon>
        <taxon>Ecdysozoa</taxon>
        <taxon>Arthropoda</taxon>
        <taxon>Crustacea</taxon>
        <taxon>Oligostraca</taxon>
        <taxon>Ostracoda</taxon>
        <taxon>Podocopa</taxon>
        <taxon>Podocopida</taxon>
        <taxon>Cypridocopina</taxon>
        <taxon>Cypridoidea</taxon>
        <taxon>Cyprididae</taxon>
        <taxon>Notodromas</taxon>
    </lineage>
</organism>
<evidence type="ECO:0000256" key="2">
    <source>
        <dbReference type="ARBA" id="ARBA00006247"/>
    </source>
</evidence>
<dbReference type="Pfam" id="PF01546">
    <property type="entry name" value="Peptidase_M20"/>
    <property type="match status" value="1"/>
</dbReference>
<feature type="domain" description="EF-hand" evidence="28">
    <location>
        <begin position="674"/>
        <end position="709"/>
    </location>
</feature>
<evidence type="ECO:0000256" key="24">
    <source>
        <dbReference type="ARBA" id="ARBA00048879"/>
    </source>
</evidence>
<evidence type="ECO:0000256" key="16">
    <source>
        <dbReference type="ARBA" id="ARBA00048380"/>
    </source>
</evidence>
<keyword evidence="6" id="KW-0862">Zinc</keyword>
<evidence type="ECO:0000256" key="11">
    <source>
        <dbReference type="ARBA" id="ARBA00047723"/>
    </source>
</evidence>
<dbReference type="InterPro" id="IPR018247">
    <property type="entry name" value="EF_Hand_1_Ca_BS"/>
</dbReference>
<evidence type="ECO:0000256" key="25">
    <source>
        <dbReference type="ARBA" id="ARBA00049100"/>
    </source>
</evidence>
<accession>A0A7R9BE87</accession>
<dbReference type="Gene3D" id="1.10.150.900">
    <property type="match status" value="1"/>
</dbReference>
<evidence type="ECO:0000256" key="7">
    <source>
        <dbReference type="ARBA" id="ARBA00022837"/>
    </source>
</evidence>
<comment type="catalytic activity">
    <reaction evidence="11">
        <text>N-octadecanoyl-L-phenylalanine + H2O = octadecanoate + L-phenylalanine</text>
        <dbReference type="Rhea" id="RHEA:64128"/>
        <dbReference type="ChEBI" id="CHEBI:15377"/>
        <dbReference type="ChEBI" id="CHEBI:25629"/>
        <dbReference type="ChEBI" id="CHEBI:58095"/>
        <dbReference type="ChEBI" id="CHEBI:149700"/>
    </reaction>
    <physiologicalReaction direction="left-to-right" evidence="11">
        <dbReference type="Rhea" id="RHEA:64129"/>
    </physiologicalReaction>
</comment>
<evidence type="ECO:0000256" key="10">
    <source>
        <dbReference type="ARBA" id="ARBA00047567"/>
    </source>
</evidence>
<comment type="catalytic activity">
    <reaction evidence="10">
        <text>N-(4Z,7Z,10Z,13Z,16Z,19Z-docosahexaenoyl)-L-phenylalanine + H2O = (4Z,7Z,10Z,13Z,16Z,19Z)-docosahexaenoate + L-phenylalanine</text>
        <dbReference type="Rhea" id="RHEA:64132"/>
        <dbReference type="ChEBI" id="CHEBI:15377"/>
        <dbReference type="ChEBI" id="CHEBI:58095"/>
        <dbReference type="ChEBI" id="CHEBI:77016"/>
        <dbReference type="ChEBI" id="CHEBI:149701"/>
    </reaction>
    <physiologicalReaction direction="left-to-right" evidence="10">
        <dbReference type="Rhea" id="RHEA:64133"/>
    </physiologicalReaction>
</comment>
<evidence type="ECO:0000256" key="14">
    <source>
        <dbReference type="ARBA" id="ARBA00047879"/>
    </source>
</evidence>
<dbReference type="AlphaFoldDB" id="A0A7R9BE87"/>
<proteinExistence type="inferred from homology"/>
<keyword evidence="27" id="KW-0812">Transmembrane</keyword>
<reference evidence="29" key="1">
    <citation type="submission" date="2020-11" db="EMBL/GenBank/DDBJ databases">
        <authorList>
            <person name="Tran Van P."/>
        </authorList>
    </citation>
    <scope>NUCLEOTIDE SEQUENCE</scope>
</reference>
<dbReference type="GO" id="GO:0004046">
    <property type="term" value="F:aminoacylase activity"/>
    <property type="evidence" value="ECO:0007669"/>
    <property type="project" value="UniProtKB-EC"/>
</dbReference>
<dbReference type="SUPFAM" id="SSF53187">
    <property type="entry name" value="Zn-dependent exopeptidases"/>
    <property type="match status" value="1"/>
</dbReference>
<keyword evidence="3" id="KW-0645">Protease</keyword>
<evidence type="ECO:0000256" key="12">
    <source>
        <dbReference type="ARBA" id="ARBA00047866"/>
    </source>
</evidence>
<evidence type="ECO:0000256" key="4">
    <source>
        <dbReference type="ARBA" id="ARBA00022723"/>
    </source>
</evidence>
<dbReference type="Gene3D" id="3.30.70.360">
    <property type="match status" value="1"/>
</dbReference>
<dbReference type="PANTHER" id="PTHR45962">
    <property type="entry name" value="N-FATTY-ACYL-AMINO ACID SYNTHASE/HYDROLASE PM20D1"/>
    <property type="match status" value="1"/>
</dbReference>
<comment type="function">
    <text evidence="8">Secreted enzyme that regulates the endogenous N-fatty acyl amino acid (NAAs) tissue and circulating levels by functioning as a bidirectional NAA synthase/hydrolase. It condenses free fatty acids and free amino acids to generate NAAs and bidirectionally catalyzes the reverse hydrolysis reaction. Some of these NAAs stimulate oxidative metabolism via mitochondrial uncoupling, increasing energy expenditure in a UPC1-independent manner. Thereby, this secreted protein may indirectly regulate whole body energy expenditure. PM20D1 circulates in tight association with both low- and high-density (LDL and HDL,respectively) lipoprotein particles.</text>
</comment>
<keyword evidence="5" id="KW-0378">Hydrolase</keyword>
<evidence type="ECO:0000256" key="6">
    <source>
        <dbReference type="ARBA" id="ARBA00022833"/>
    </source>
</evidence>
<dbReference type="PROSITE" id="PS50222">
    <property type="entry name" value="EF_HAND_2"/>
    <property type="match status" value="2"/>
</dbReference>
<dbReference type="EMBL" id="OA882090">
    <property type="protein sequence ID" value="CAD7272689.1"/>
    <property type="molecule type" value="Genomic_DNA"/>
</dbReference>
<comment type="pathway">
    <text evidence="1">Lipid metabolism; fatty acid metabolism.</text>
</comment>